<dbReference type="Pfam" id="PF04463">
    <property type="entry name" value="2-thiour_desulf"/>
    <property type="match status" value="1"/>
</dbReference>
<evidence type="ECO:0000313" key="1">
    <source>
        <dbReference type="EMBL" id="MCR6545786.1"/>
    </source>
</evidence>
<name>A0ABT1Y7Y3_9FIRM</name>
<dbReference type="PANTHER" id="PTHR30087:SF1">
    <property type="entry name" value="HYPOTHETICAL CYTOSOLIC PROTEIN"/>
    <property type="match status" value="1"/>
</dbReference>
<dbReference type="EMBL" id="JANPWE010000004">
    <property type="protein sequence ID" value="MCR6545786.1"/>
    <property type="molecule type" value="Genomic_DNA"/>
</dbReference>
<reference evidence="1 2" key="1">
    <citation type="submission" date="2022-08" db="EMBL/GenBank/DDBJ databases">
        <title>Proteogenomics of the novel Dehalobacterium formicoaceticum strain EZ94 highlights a key role of methyltransferases during anaerobic dichloromethane degradation.</title>
        <authorList>
            <person name="Wasmund K."/>
        </authorList>
    </citation>
    <scope>NUCLEOTIDE SEQUENCE [LARGE SCALE GENOMIC DNA]</scope>
    <source>
        <strain evidence="1 2">EZ94</strain>
    </source>
</reference>
<keyword evidence="2" id="KW-1185">Reference proteome</keyword>
<proteinExistence type="predicted"/>
<protein>
    <submittedName>
        <fullName evidence="1">DUF523 domain-containing protein</fullName>
    </submittedName>
</protein>
<evidence type="ECO:0000313" key="2">
    <source>
        <dbReference type="Proteomes" id="UP001524944"/>
    </source>
</evidence>
<accession>A0ABT1Y7Y3</accession>
<dbReference type="InterPro" id="IPR007553">
    <property type="entry name" value="2-thiour_desulf"/>
</dbReference>
<dbReference type="Proteomes" id="UP001524944">
    <property type="component" value="Unassembled WGS sequence"/>
</dbReference>
<gene>
    <name evidence="1" type="ORF">NVS47_09740</name>
</gene>
<organism evidence="1 2">
    <name type="scientific">Dehalobacterium formicoaceticum</name>
    <dbReference type="NCBI Taxonomy" id="51515"/>
    <lineage>
        <taxon>Bacteria</taxon>
        <taxon>Bacillati</taxon>
        <taxon>Bacillota</taxon>
        <taxon>Clostridia</taxon>
        <taxon>Eubacteriales</taxon>
        <taxon>Peptococcaceae</taxon>
        <taxon>Dehalobacterium</taxon>
    </lineage>
</organism>
<sequence length="173" mass="18400">MILISACLLGENCKYSGGNNENAHLISLLKDKEIIAVCPEELGGLPTPRPPAEIISKAEIDAGTETGIELSTDLCLGNVKICLQDGQDVTEQFLKGAFCTQKIAQDYPITLAIMKERSPSCGVDQIYDGTFTGKTIPGSGITTSLLKKMGIPVISEETPLTDELLALITEASD</sequence>
<comment type="caution">
    <text evidence="1">The sequence shown here is derived from an EMBL/GenBank/DDBJ whole genome shotgun (WGS) entry which is preliminary data.</text>
</comment>
<dbReference type="PANTHER" id="PTHR30087">
    <property type="entry name" value="INNER MEMBRANE PROTEIN"/>
    <property type="match status" value="1"/>
</dbReference>